<dbReference type="RefSeq" id="WP_376921412.1">
    <property type="nucleotide sequence ID" value="NZ_JBHRSW010000049.1"/>
</dbReference>
<dbReference type="InterPro" id="IPR019934">
    <property type="entry name" value="CHP03545"/>
</dbReference>
<dbReference type="EMBL" id="JBHRSW010000049">
    <property type="protein sequence ID" value="MFC3123293.1"/>
    <property type="molecule type" value="Genomic_DNA"/>
</dbReference>
<dbReference type="NCBIfam" id="TIGR03545">
    <property type="entry name" value="TIGR03545 family protein"/>
    <property type="match status" value="1"/>
</dbReference>
<accession>A0ABV7FVN9</accession>
<evidence type="ECO:0000313" key="4">
    <source>
        <dbReference type="Proteomes" id="UP001595478"/>
    </source>
</evidence>
<reference evidence="4" key="1">
    <citation type="journal article" date="2019" name="Int. J. Syst. Evol. Microbiol.">
        <title>The Global Catalogue of Microorganisms (GCM) 10K type strain sequencing project: providing services to taxonomists for standard genome sequencing and annotation.</title>
        <authorList>
            <consortium name="The Broad Institute Genomics Platform"/>
            <consortium name="The Broad Institute Genome Sequencing Center for Infectious Disease"/>
            <person name="Wu L."/>
            <person name="Ma J."/>
        </authorList>
    </citation>
    <scope>NUCLEOTIDE SEQUENCE [LARGE SCALE GENOMIC DNA]</scope>
    <source>
        <strain evidence="4">KCTC 52473</strain>
    </source>
</reference>
<protein>
    <submittedName>
        <fullName evidence="3">TIGR03545 family protein</fullName>
    </submittedName>
</protein>
<keyword evidence="2" id="KW-0812">Transmembrane</keyword>
<keyword evidence="1" id="KW-0175">Coiled coil</keyword>
<dbReference type="Proteomes" id="UP001595478">
    <property type="component" value="Unassembled WGS sequence"/>
</dbReference>
<comment type="caution">
    <text evidence="3">The sequence shown here is derived from an EMBL/GenBank/DDBJ whole genome shotgun (WGS) entry which is preliminary data.</text>
</comment>
<evidence type="ECO:0000313" key="3">
    <source>
        <dbReference type="EMBL" id="MFC3123293.1"/>
    </source>
</evidence>
<keyword evidence="2" id="KW-1133">Transmembrane helix</keyword>
<keyword evidence="4" id="KW-1185">Reference proteome</keyword>
<proteinExistence type="predicted"/>
<sequence>MHIGHKQHGKISLFIAVPIALIGLLVILYLLFANSILKGLAESSLGNSLGAEVNIADLDHSLFPFGVELKKLEATDPSQPNRNKFEIGVLSADVDLFALLSSKVIIEELLVDNLQFGTTRTNEGEVYREVESPSSFAFPTLADLPSVDEVLANTPLKTTAAIADAKAVYKKYEAPLQEKYAALPDKDKVESYKYRIKALQDTDLKNPVELAKAVEELKQLKEEIKKDKTQVSEFVNLAKQAKNESAASVTSLKNAPQQDYDLLKVIVGGDEAAIGQVSQHLFGDKAELYLKALLAVGELAISNTDTEAEQVETKTVTDDSGLPSLWVKAAKVSVNWLDESLVSEWKNITGEHHLVGSPTTFLVNSTKANNWESIDISGQFENINGALEASQSWHLSELVLNEIQLVPESAKQKLTAILNSGLLNSQGELSVVGTKLTGQSSFKLKELALLAEGSNALTDAVADLLSKQQSIDLESKIQGSITSPSVVISSNLDKQLVSALGDSIQDNPKLNELKQKLSAKVNDQLGTSTDQFENIEQLLSAAEGDSQALSSLLSAQLADPKQKALDKLKNKLFNR</sequence>
<name>A0ABV7FVN9_9ALTE</name>
<organism evidence="3 4">
    <name type="scientific">Agaribacter flavus</name>
    <dbReference type="NCBI Taxonomy" id="1902781"/>
    <lineage>
        <taxon>Bacteria</taxon>
        <taxon>Pseudomonadati</taxon>
        <taxon>Pseudomonadota</taxon>
        <taxon>Gammaproteobacteria</taxon>
        <taxon>Alteromonadales</taxon>
        <taxon>Alteromonadaceae</taxon>
        <taxon>Agaribacter</taxon>
    </lineage>
</organism>
<feature type="coiled-coil region" evidence="1">
    <location>
        <begin position="210"/>
        <end position="237"/>
    </location>
</feature>
<evidence type="ECO:0000256" key="2">
    <source>
        <dbReference type="SAM" id="Phobius"/>
    </source>
</evidence>
<feature type="transmembrane region" description="Helical" evidence="2">
    <location>
        <begin position="12"/>
        <end position="32"/>
    </location>
</feature>
<gene>
    <name evidence="3" type="ORF">ACFOHL_16850</name>
</gene>
<keyword evidence="2" id="KW-0472">Membrane</keyword>
<evidence type="ECO:0000256" key="1">
    <source>
        <dbReference type="SAM" id="Coils"/>
    </source>
</evidence>